<dbReference type="Gene3D" id="3.40.630.30">
    <property type="match status" value="1"/>
</dbReference>
<organism evidence="2 3">
    <name type="scientific">Qipengyuania mesophila</name>
    <dbReference type="NCBI Taxonomy" id="2867246"/>
    <lineage>
        <taxon>Bacteria</taxon>
        <taxon>Pseudomonadati</taxon>
        <taxon>Pseudomonadota</taxon>
        <taxon>Alphaproteobacteria</taxon>
        <taxon>Sphingomonadales</taxon>
        <taxon>Erythrobacteraceae</taxon>
        <taxon>Qipengyuania</taxon>
    </lineage>
</organism>
<comment type="caution">
    <text evidence="2">The sequence shown here is derived from an EMBL/GenBank/DDBJ whole genome shotgun (WGS) entry which is preliminary data.</text>
</comment>
<evidence type="ECO:0000313" key="2">
    <source>
        <dbReference type="EMBL" id="MBX7502242.1"/>
    </source>
</evidence>
<keyword evidence="3" id="KW-1185">Reference proteome</keyword>
<reference evidence="2 3" key="1">
    <citation type="submission" date="2021-08" db="EMBL/GenBank/DDBJ databases">
        <title>Comparative Genomics Analysis of the Genus Qipengyuania Reveals Extensive Genetic Diversity and Metabolic Versatility, Including the Description of Fifteen Novel Species.</title>
        <authorList>
            <person name="Liu Y."/>
        </authorList>
    </citation>
    <scope>NUCLEOTIDE SEQUENCE [LARGE SCALE GENOMIC DNA]</scope>
    <source>
        <strain evidence="2 3">YG27</strain>
    </source>
</reference>
<accession>A0ABS7JXD8</accession>
<name>A0ABS7JXD8_9SPHN</name>
<protein>
    <submittedName>
        <fullName evidence="2">GNAT family N-acetyltransferase</fullName>
    </submittedName>
</protein>
<dbReference type="EMBL" id="JAIGNU010000002">
    <property type="protein sequence ID" value="MBX7502242.1"/>
    <property type="molecule type" value="Genomic_DNA"/>
</dbReference>
<gene>
    <name evidence="2" type="ORF">K3181_12385</name>
</gene>
<sequence length="302" mass="34036">MSAPYEVAFTIGSRRLLTVKRDVATLAFSLHDIFDGRVPAVPQLTSVEGLRILSAPVSAETRLLEVMPGFLVGARETYERSYIDMAGTYDAYMARFSGKTRSTLRRKRRKFEEAEGGTLDLRLYRTPDEIERFLQLALPLSRLTYQARLLDAGLPDDEQARAAMYRLAEADRLRAFLLFLHGEPVAYLYLPIERDTLVYAHLGYDPRHADFSPGTVLQLAALEQLFAERRFRYFDFTEGDGAHKAQFRTDSVRCASFLMLRPSVANGALLASLAAFDRVVAWTKSLAERTGADALVRRALRA</sequence>
<evidence type="ECO:0000259" key="1">
    <source>
        <dbReference type="Pfam" id="PF13480"/>
    </source>
</evidence>
<dbReference type="Pfam" id="PF13480">
    <property type="entry name" value="Acetyltransf_6"/>
    <property type="match status" value="1"/>
</dbReference>
<feature type="domain" description="BioF2-like acetyltransferase" evidence="1">
    <location>
        <begin position="99"/>
        <end position="244"/>
    </location>
</feature>
<evidence type="ECO:0000313" key="3">
    <source>
        <dbReference type="Proteomes" id="UP000782554"/>
    </source>
</evidence>
<dbReference type="InterPro" id="IPR038740">
    <property type="entry name" value="BioF2-like_GNAT_dom"/>
</dbReference>
<dbReference type="InterPro" id="IPR016181">
    <property type="entry name" value="Acyl_CoA_acyltransferase"/>
</dbReference>
<proteinExistence type="predicted"/>
<dbReference type="Proteomes" id="UP000782554">
    <property type="component" value="Unassembled WGS sequence"/>
</dbReference>
<dbReference type="SUPFAM" id="SSF55729">
    <property type="entry name" value="Acyl-CoA N-acyltransferases (Nat)"/>
    <property type="match status" value="1"/>
</dbReference>